<dbReference type="InterPro" id="IPR016446">
    <property type="entry name" value="Flavin_OxRdtase_Frp"/>
</dbReference>
<dbReference type="AlphaFoldDB" id="W7CAC2"/>
<dbReference type="Pfam" id="PF00881">
    <property type="entry name" value="Nitroreductase"/>
    <property type="match status" value="1"/>
</dbReference>
<comment type="similarity">
    <text evidence="1 5">Belongs to the flavin oxidoreductase frp family.</text>
</comment>
<evidence type="ECO:0000256" key="4">
    <source>
        <dbReference type="ARBA" id="ARBA00023002"/>
    </source>
</evidence>
<dbReference type="OrthoDB" id="9775805at2"/>
<dbReference type="PATRIC" id="fig|1265861.3.peg.2112"/>
<dbReference type="Gene3D" id="3.40.109.10">
    <property type="entry name" value="NADH Oxidase"/>
    <property type="match status" value="1"/>
</dbReference>
<name>W7CAC2_9LIST</name>
<reference evidence="7 8" key="1">
    <citation type="submission" date="2012-12" db="EMBL/GenBank/DDBJ databases">
        <title>Novel taxa of Listeriaceae from agricultural environments in the United States.</title>
        <authorList>
            <person name="den Bakker H.C."/>
            <person name="Allred A."/>
            <person name="Warchocki S."/>
            <person name="Wright E.M."/>
            <person name="Burrell A."/>
            <person name="Nightingale K.K."/>
            <person name="Kephart D."/>
            <person name="Wiedmann M."/>
        </authorList>
    </citation>
    <scope>NUCLEOTIDE SEQUENCE [LARGE SCALE GENOMIC DNA]</scope>
    <source>
        <strain evidence="7 8">FSL F6-1037</strain>
    </source>
</reference>
<dbReference type="CDD" id="cd02146">
    <property type="entry name" value="NfsA-like"/>
    <property type="match status" value="1"/>
</dbReference>
<dbReference type="RefSeq" id="WP_035315342.1">
    <property type="nucleotide sequence ID" value="NZ_AODH01000047.1"/>
</dbReference>
<evidence type="ECO:0000313" key="8">
    <source>
        <dbReference type="Proteomes" id="UP000019243"/>
    </source>
</evidence>
<evidence type="ECO:0000256" key="2">
    <source>
        <dbReference type="ARBA" id="ARBA00022630"/>
    </source>
</evidence>
<dbReference type="STRING" id="1265861.BCAMP_10745"/>
<dbReference type="InterPro" id="IPR029479">
    <property type="entry name" value="Nitroreductase"/>
</dbReference>
<keyword evidence="2 5" id="KW-0285">Flavoprotein</keyword>
<dbReference type="PANTHER" id="PTHR43425:SF2">
    <property type="entry name" value="OXYGEN-INSENSITIVE NADPH NITROREDUCTASE"/>
    <property type="match status" value="1"/>
</dbReference>
<evidence type="ECO:0000256" key="1">
    <source>
        <dbReference type="ARBA" id="ARBA00008366"/>
    </source>
</evidence>
<keyword evidence="4 5" id="KW-0560">Oxidoreductase</keyword>
<dbReference type="PANTHER" id="PTHR43425">
    <property type="entry name" value="OXYGEN-INSENSITIVE NADPH NITROREDUCTASE"/>
    <property type="match status" value="1"/>
</dbReference>
<protein>
    <submittedName>
        <fullName evidence="7">NADPH-dependent nitro/flavin reductase</fullName>
    </submittedName>
</protein>
<evidence type="ECO:0000259" key="6">
    <source>
        <dbReference type="Pfam" id="PF00881"/>
    </source>
</evidence>
<keyword evidence="8" id="KW-1185">Reference proteome</keyword>
<evidence type="ECO:0000256" key="3">
    <source>
        <dbReference type="ARBA" id="ARBA00022643"/>
    </source>
</evidence>
<dbReference type="Proteomes" id="UP000019243">
    <property type="component" value="Unassembled WGS sequence"/>
</dbReference>
<evidence type="ECO:0000256" key="5">
    <source>
        <dbReference type="PIRNR" id="PIRNR005426"/>
    </source>
</evidence>
<evidence type="ECO:0000313" key="7">
    <source>
        <dbReference type="EMBL" id="EUJ36284.1"/>
    </source>
</evidence>
<proteinExistence type="inferred from homology"/>
<dbReference type="InterPro" id="IPR000415">
    <property type="entry name" value="Nitroreductase-like"/>
</dbReference>
<organism evidence="7 8">
    <name type="scientific">Brochothrix campestris FSL F6-1037</name>
    <dbReference type="NCBI Taxonomy" id="1265861"/>
    <lineage>
        <taxon>Bacteria</taxon>
        <taxon>Bacillati</taxon>
        <taxon>Bacillota</taxon>
        <taxon>Bacilli</taxon>
        <taxon>Bacillales</taxon>
        <taxon>Listeriaceae</taxon>
        <taxon>Brochothrix</taxon>
    </lineage>
</organism>
<accession>W7CAC2</accession>
<comment type="caution">
    <text evidence="7">The sequence shown here is derived from an EMBL/GenBank/DDBJ whole genome shotgun (WGS) entry which is preliminary data.</text>
</comment>
<dbReference type="PIRSF" id="PIRSF005426">
    <property type="entry name" value="Frp"/>
    <property type="match status" value="1"/>
</dbReference>
<gene>
    <name evidence="7" type="ORF">BCAMP_10745</name>
</gene>
<dbReference type="GO" id="GO:0016491">
    <property type="term" value="F:oxidoreductase activity"/>
    <property type="evidence" value="ECO:0007669"/>
    <property type="project" value="UniProtKB-UniRule"/>
</dbReference>
<feature type="domain" description="Nitroreductase" evidence="6">
    <location>
        <begin position="9"/>
        <end position="163"/>
    </location>
</feature>
<dbReference type="SUPFAM" id="SSF55469">
    <property type="entry name" value="FMN-dependent nitroreductase-like"/>
    <property type="match status" value="1"/>
</dbReference>
<keyword evidence="5" id="KW-0521">NADP</keyword>
<sequence length="248" mass="27236">MNATIEQLLQHRSIRQFKATPLSSAETDCLLQVAQHGATSSFMQSYSIIHVSDPAKKAALAAIGKQPYIADAAMLLVFVADHHRNAQIASEKGKSTAIIGSMDYFLFATADAMIAAQTTTVAAESLDLGTVFLGSLNNDAQAVIDLLELPAHTFPVVGLAIGHPDQAPQLKPRLPRNQVVFENSYVQQANLVTQLSDYDEAVHQYYDLRAANQRVDHFTTQIAGAMDRRFEKRHELLAIAQKQGFLQY</sequence>
<keyword evidence="3 5" id="KW-0288">FMN</keyword>
<dbReference type="EMBL" id="AODH01000047">
    <property type="protein sequence ID" value="EUJ36284.1"/>
    <property type="molecule type" value="Genomic_DNA"/>
</dbReference>